<dbReference type="EMBL" id="FQXR01000018">
    <property type="protein sequence ID" value="SHI17968.1"/>
    <property type="molecule type" value="Genomic_DNA"/>
</dbReference>
<evidence type="ECO:0000259" key="1">
    <source>
        <dbReference type="Pfam" id="PF20612"/>
    </source>
</evidence>
<feature type="domain" description="SHOCT-like" evidence="1">
    <location>
        <begin position="1"/>
        <end position="53"/>
    </location>
</feature>
<name>A0A1M5Z1L3_9FIRM</name>
<dbReference type="AlphaFoldDB" id="A0A1M5Z1L3"/>
<protein>
    <recommendedName>
        <fullName evidence="1">SHOCT-like domain-containing protein</fullName>
    </recommendedName>
</protein>
<dbReference type="Proteomes" id="UP000184389">
    <property type="component" value="Unassembled WGS sequence"/>
</dbReference>
<keyword evidence="3" id="KW-1185">Reference proteome</keyword>
<reference evidence="2 3" key="1">
    <citation type="submission" date="2016-11" db="EMBL/GenBank/DDBJ databases">
        <authorList>
            <person name="Jaros S."/>
            <person name="Januszkiewicz K."/>
            <person name="Wedrychowicz H."/>
        </authorList>
    </citation>
    <scope>NUCLEOTIDE SEQUENCE [LARGE SCALE GENOMIC DNA]</scope>
    <source>
        <strain evidence="2 3">DSM 13106</strain>
    </source>
</reference>
<organism evidence="2 3">
    <name type="scientific">Sporanaerobacter acetigenes DSM 13106</name>
    <dbReference type="NCBI Taxonomy" id="1123281"/>
    <lineage>
        <taxon>Bacteria</taxon>
        <taxon>Bacillati</taxon>
        <taxon>Bacillota</taxon>
        <taxon>Tissierellia</taxon>
        <taxon>Tissierellales</taxon>
        <taxon>Sporanaerobacteraceae</taxon>
        <taxon>Sporanaerobacter</taxon>
    </lineage>
</organism>
<dbReference type="RefSeq" id="WP_200796561.1">
    <property type="nucleotide sequence ID" value="NZ_FQXR01000018.1"/>
</dbReference>
<evidence type="ECO:0000313" key="2">
    <source>
        <dbReference type="EMBL" id="SHI17968.1"/>
    </source>
</evidence>
<proteinExistence type="predicted"/>
<sequence>MTKEQFEREKNYQVSLLVAKNMLEENLIDHKEYQKINKALVKKYNPIIGGLYA</sequence>
<evidence type="ECO:0000313" key="3">
    <source>
        <dbReference type="Proteomes" id="UP000184389"/>
    </source>
</evidence>
<gene>
    <name evidence="2" type="ORF">SAMN02745180_02631</name>
</gene>
<dbReference type="STRING" id="1123281.SAMN02745180_02631"/>
<accession>A0A1M5Z1L3</accession>
<dbReference type="Pfam" id="PF20612">
    <property type="entry name" value="SHOCT_2"/>
    <property type="match status" value="1"/>
</dbReference>
<dbReference type="InterPro" id="IPR046749">
    <property type="entry name" value="SHOCT_2"/>
</dbReference>